<comment type="caution">
    <text evidence="2">The sequence shown here is derived from an EMBL/GenBank/DDBJ whole genome shotgun (WGS) entry which is preliminary data.</text>
</comment>
<evidence type="ECO:0000313" key="3">
    <source>
        <dbReference type="Proteomes" id="UP000646365"/>
    </source>
</evidence>
<dbReference type="InterPro" id="IPR010640">
    <property type="entry name" value="Low_temperature_requirement_A"/>
</dbReference>
<dbReference type="PANTHER" id="PTHR36840:SF1">
    <property type="entry name" value="BLL5714 PROTEIN"/>
    <property type="match status" value="1"/>
</dbReference>
<evidence type="ECO:0000256" key="1">
    <source>
        <dbReference type="SAM" id="Phobius"/>
    </source>
</evidence>
<feature type="transmembrane region" description="Helical" evidence="1">
    <location>
        <begin position="339"/>
        <end position="357"/>
    </location>
</feature>
<gene>
    <name evidence="2" type="ORF">GCM10011611_06320</name>
</gene>
<accession>A0A8J3E1N2</accession>
<keyword evidence="1" id="KW-1133">Transmembrane helix</keyword>
<keyword evidence="1" id="KW-0472">Membrane</keyword>
<dbReference type="Proteomes" id="UP000646365">
    <property type="component" value="Unassembled WGS sequence"/>
</dbReference>
<feature type="transmembrane region" description="Helical" evidence="1">
    <location>
        <begin position="142"/>
        <end position="160"/>
    </location>
</feature>
<feature type="transmembrane region" description="Helical" evidence="1">
    <location>
        <begin position="309"/>
        <end position="327"/>
    </location>
</feature>
<keyword evidence="3" id="KW-1185">Reference proteome</keyword>
<feature type="transmembrane region" description="Helical" evidence="1">
    <location>
        <begin position="363"/>
        <end position="382"/>
    </location>
</feature>
<feature type="transmembrane region" description="Helical" evidence="1">
    <location>
        <begin position="237"/>
        <end position="255"/>
    </location>
</feature>
<feature type="transmembrane region" description="Helical" evidence="1">
    <location>
        <begin position="83"/>
        <end position="103"/>
    </location>
</feature>
<dbReference type="EMBL" id="BMJQ01000001">
    <property type="protein sequence ID" value="GGF03570.1"/>
    <property type="molecule type" value="Genomic_DNA"/>
</dbReference>
<feature type="transmembrane region" description="Helical" evidence="1">
    <location>
        <begin position="21"/>
        <end position="43"/>
    </location>
</feature>
<dbReference type="AlphaFoldDB" id="A0A8J3E1N2"/>
<feature type="transmembrane region" description="Helical" evidence="1">
    <location>
        <begin position="275"/>
        <end position="297"/>
    </location>
</feature>
<evidence type="ECO:0000313" key="2">
    <source>
        <dbReference type="EMBL" id="GGF03570.1"/>
    </source>
</evidence>
<dbReference type="Pfam" id="PF06772">
    <property type="entry name" value="LtrA"/>
    <property type="match status" value="1"/>
</dbReference>
<proteinExistence type="predicted"/>
<protein>
    <submittedName>
        <fullName evidence="2">Membrane protein</fullName>
    </submittedName>
</protein>
<sequence length="388" mass="41596">MAPRRTGHLLRPRRQQARVTNIELFFDLVFAFAVTQLSHLLLADPTETGALHTLLLFMATWWVWICTAWATNWLDPERPPVRLLLLALMLAGLLFSAAIPEAFGTLGPVFAGCYVAMQLGRSAFTLWAIGDASPHNRRNFQRITLWLAFGGLFWLAGAATQGPTRLGLWLAALALDYIAPTLGYRVPGLGRSTTADWDVEGGHIAERCSQFIIIALGESVLVTGARFAGLAWGGSTVAAFAAAFIGSVALWWIYFDTAVERGSHHIQKIADPGRLARLAYTFVHVPIVAGIVVEAVADDLVLLHPEGPASLPVIATSLGAPALYLLGNILFKTPIAGRVPLSHLVGLGLLAALTPVAPSLSPLAIGAGTTAILVVVAAWEMISLRRAR</sequence>
<feature type="transmembrane region" description="Helical" evidence="1">
    <location>
        <begin position="109"/>
        <end position="130"/>
    </location>
</feature>
<organism evidence="2 3">
    <name type="scientific">Aliidongia dinghuensis</name>
    <dbReference type="NCBI Taxonomy" id="1867774"/>
    <lineage>
        <taxon>Bacteria</taxon>
        <taxon>Pseudomonadati</taxon>
        <taxon>Pseudomonadota</taxon>
        <taxon>Alphaproteobacteria</taxon>
        <taxon>Rhodospirillales</taxon>
        <taxon>Dongiaceae</taxon>
        <taxon>Aliidongia</taxon>
    </lineage>
</organism>
<name>A0A8J3E1N2_9PROT</name>
<dbReference type="RefSeq" id="WP_189042322.1">
    <property type="nucleotide sequence ID" value="NZ_BMJQ01000001.1"/>
</dbReference>
<keyword evidence="1" id="KW-0812">Transmembrane</keyword>
<reference evidence="2" key="2">
    <citation type="submission" date="2020-09" db="EMBL/GenBank/DDBJ databases">
        <authorList>
            <person name="Sun Q."/>
            <person name="Zhou Y."/>
        </authorList>
    </citation>
    <scope>NUCLEOTIDE SEQUENCE</scope>
    <source>
        <strain evidence="2">CGMCC 1.15725</strain>
    </source>
</reference>
<reference evidence="2" key="1">
    <citation type="journal article" date="2014" name="Int. J. Syst. Evol. Microbiol.">
        <title>Complete genome sequence of Corynebacterium casei LMG S-19264T (=DSM 44701T), isolated from a smear-ripened cheese.</title>
        <authorList>
            <consortium name="US DOE Joint Genome Institute (JGI-PGF)"/>
            <person name="Walter F."/>
            <person name="Albersmeier A."/>
            <person name="Kalinowski J."/>
            <person name="Ruckert C."/>
        </authorList>
    </citation>
    <scope>NUCLEOTIDE SEQUENCE</scope>
    <source>
        <strain evidence="2">CGMCC 1.15725</strain>
    </source>
</reference>
<feature type="transmembrane region" description="Helical" evidence="1">
    <location>
        <begin position="49"/>
        <end position="71"/>
    </location>
</feature>
<dbReference type="PANTHER" id="PTHR36840">
    <property type="entry name" value="BLL5714 PROTEIN"/>
    <property type="match status" value="1"/>
</dbReference>